<comment type="caution">
    <text evidence="4">The sequence shown here is derived from an EMBL/GenBank/DDBJ whole genome shotgun (WGS) entry which is preliminary data.</text>
</comment>
<dbReference type="SMART" id="SM00365">
    <property type="entry name" value="LRR_SD22"/>
    <property type="match status" value="10"/>
</dbReference>
<dbReference type="Pfam" id="PF13855">
    <property type="entry name" value="LRR_8"/>
    <property type="match status" value="1"/>
</dbReference>
<dbReference type="PROSITE" id="PS51450">
    <property type="entry name" value="LRR"/>
    <property type="match status" value="10"/>
</dbReference>
<keyword evidence="5" id="KW-1185">Reference proteome</keyword>
<dbReference type="Gene3D" id="3.80.10.10">
    <property type="entry name" value="Ribonuclease Inhibitor"/>
    <property type="match status" value="3"/>
</dbReference>
<feature type="signal peptide" evidence="3">
    <location>
        <begin position="1"/>
        <end position="39"/>
    </location>
</feature>
<proteinExistence type="predicted"/>
<gene>
    <name evidence="4" type="ORF">FB466_2605</name>
</gene>
<reference evidence="4 5" key="1">
    <citation type="submission" date="2019-06" db="EMBL/GenBank/DDBJ databases">
        <title>Sequencing the genomes of 1000 actinobacteria strains.</title>
        <authorList>
            <person name="Klenk H.-P."/>
        </authorList>
    </citation>
    <scope>NUCLEOTIDE SEQUENCE [LARGE SCALE GENOMIC DNA]</scope>
    <source>
        <strain evidence="4 5">DSM 18031</strain>
    </source>
</reference>
<evidence type="ECO:0000313" key="5">
    <source>
        <dbReference type="Proteomes" id="UP000318331"/>
    </source>
</evidence>
<dbReference type="SUPFAM" id="SSF52058">
    <property type="entry name" value="L domain-like"/>
    <property type="match status" value="2"/>
</dbReference>
<evidence type="ECO:0000313" key="4">
    <source>
        <dbReference type="EMBL" id="TQM57610.1"/>
    </source>
</evidence>
<keyword evidence="2" id="KW-0677">Repeat</keyword>
<dbReference type="EMBL" id="VFPN01000004">
    <property type="protein sequence ID" value="TQM57610.1"/>
    <property type="molecule type" value="Genomic_DNA"/>
</dbReference>
<dbReference type="InterPro" id="IPR050836">
    <property type="entry name" value="SDS22/Internalin_LRR"/>
</dbReference>
<keyword evidence="3" id="KW-0732">Signal</keyword>
<dbReference type="SMART" id="SM00364">
    <property type="entry name" value="LRR_BAC"/>
    <property type="match status" value="7"/>
</dbReference>
<dbReference type="SUPFAM" id="SSF52075">
    <property type="entry name" value="Outer arm dynein light chain 1"/>
    <property type="match status" value="1"/>
</dbReference>
<dbReference type="PANTHER" id="PTHR46652:SF3">
    <property type="entry name" value="LEUCINE-RICH REPEAT-CONTAINING PROTEIN 9"/>
    <property type="match status" value="1"/>
</dbReference>
<dbReference type="SMART" id="SM00369">
    <property type="entry name" value="LRR_TYP"/>
    <property type="match status" value="14"/>
</dbReference>
<keyword evidence="1" id="KW-0433">Leucine-rich repeat</keyword>
<accession>A0A543HH13</accession>
<dbReference type="InterPro" id="IPR032675">
    <property type="entry name" value="LRR_dom_sf"/>
</dbReference>
<evidence type="ECO:0000256" key="1">
    <source>
        <dbReference type="ARBA" id="ARBA00022614"/>
    </source>
</evidence>
<feature type="chain" id="PRO_5021704062" evidence="3">
    <location>
        <begin position="40"/>
        <end position="902"/>
    </location>
</feature>
<protein>
    <submittedName>
        <fullName evidence="4">Leucine rich repeat (LRR) protein</fullName>
    </submittedName>
</protein>
<dbReference type="Pfam" id="PF12799">
    <property type="entry name" value="LRR_4"/>
    <property type="match status" value="4"/>
</dbReference>
<dbReference type="InterPro" id="IPR001611">
    <property type="entry name" value="Leu-rich_rpt"/>
</dbReference>
<dbReference type="PANTHER" id="PTHR46652">
    <property type="entry name" value="LEUCINE-RICH REPEAT AND IQ DOMAIN-CONTAINING PROTEIN 1-RELATED"/>
    <property type="match status" value="1"/>
</dbReference>
<dbReference type="Proteomes" id="UP000318331">
    <property type="component" value="Unassembled WGS sequence"/>
</dbReference>
<name>A0A543HH13_9MICO</name>
<organism evidence="4 5">
    <name type="scientific">Klugiella xanthotipulae</name>
    <dbReference type="NCBI Taxonomy" id="244735"/>
    <lineage>
        <taxon>Bacteria</taxon>
        <taxon>Bacillati</taxon>
        <taxon>Actinomycetota</taxon>
        <taxon>Actinomycetes</taxon>
        <taxon>Micrococcales</taxon>
        <taxon>Microbacteriaceae</taxon>
        <taxon>Klugiella</taxon>
    </lineage>
</organism>
<evidence type="ECO:0000256" key="2">
    <source>
        <dbReference type="ARBA" id="ARBA00022737"/>
    </source>
</evidence>
<dbReference type="InterPro" id="IPR025875">
    <property type="entry name" value="Leu-rich_rpt_4"/>
</dbReference>
<dbReference type="InterPro" id="IPR003591">
    <property type="entry name" value="Leu-rich_rpt_typical-subtyp"/>
</dbReference>
<evidence type="ECO:0000256" key="3">
    <source>
        <dbReference type="SAM" id="SignalP"/>
    </source>
</evidence>
<dbReference type="AlphaFoldDB" id="A0A543HH13"/>
<sequence length="902" mass="97113">MTWMPPPHPERALVKRLLSVLISAVVVAGSVLIAQPAAAADELTIPDPQLRACISAHAGGTPTAENVTKITTLSCALFNGDRMRDPFPDFYSLTGLEALTNLTSLYLSRASVPSLEPLAGLTQLTSITLGRPYTGRAQLGDLSPLVGLTNLETLALYGTSLYPRYDETAARFSDLSPLRGLTKLKVLALPYAQVKDVTPLAGLTQLTELQLNNNRIEDVSPLANLPQLSWLYLWENRVTDLSPLGDSSAPLTRLWTERQNPELPPVAINTAQANPIHNLSGATIVPTSATATYDSVAHQWSYGQTGDNQLTWRNELDRDQFVGNYFSGTLFQRSETHQSRFTSPQVEACVRENLGLSAEVRIYPTMLARITSLNCGSRRITDITDMAQLPNVVTLNLGDNSISDLTPLSTLTSLTTLKLGRNQISDLSALAPLVKLDRLELNNNFVQDLAPLQGMRRLDRLYLWENEISDLSPLGSHHILQLWVERQYVALPDLAAGESQPNPLVNRDGSPVVPENVVYDEAFNSWGYSTTGPSQVAWRAPLAGGLGYPDFFSGTVSQIATADEVTSFAPEFTACLNELLGQEPDAPIYVTQIKRISTLDCSDRGISSLSGITEMPQLASLNLSNNDITDVTLLGHLSALTTLNLSGNALGDVAALNSLSALTELRLNDNRLSDISALSGLAQLTTLSLDDNQIVDLTRVPKLAGLKTLSLVGNGIHNIKPLGGLTGLTTVNLSANNISDISTFYDLDSVATLDLSSNDITDITPLKDLKPLAALNLAGNTVADLGPLTRLTRMTSLNLEGNAVTDLRPLNGLAKLASLNVAEQAVTLADIAVNTPQANILADNEGFRIRPTSTTATYDAAPNVWTFAEAGRHTLTWTSEVIIGQVTTSFTGTITQVATRAE</sequence>